<dbReference type="PANTHER" id="PTHR43143">
    <property type="entry name" value="METALLOPHOSPHOESTERASE, CALCINEURIN SUPERFAMILY"/>
    <property type="match status" value="1"/>
</dbReference>
<dbReference type="PANTHER" id="PTHR43143:SF1">
    <property type="entry name" value="SERINE_THREONINE-PROTEIN PHOSPHATASE CPPED1"/>
    <property type="match status" value="1"/>
</dbReference>
<dbReference type="Gene3D" id="3.60.21.10">
    <property type="match status" value="1"/>
</dbReference>
<protein>
    <submittedName>
        <fullName evidence="3">Metallophosphoesterase</fullName>
    </submittedName>
</protein>
<accession>A0ABR7LLX3</accession>
<dbReference type="EMBL" id="JABVEC010000005">
    <property type="protein sequence ID" value="MBC6465761.1"/>
    <property type="molecule type" value="Genomic_DNA"/>
</dbReference>
<dbReference type="Pfam" id="PF00149">
    <property type="entry name" value="Metallophos"/>
    <property type="match status" value="1"/>
</dbReference>
<dbReference type="InterPro" id="IPR029052">
    <property type="entry name" value="Metallo-depent_PP-like"/>
</dbReference>
<evidence type="ECO:0000313" key="4">
    <source>
        <dbReference type="Proteomes" id="UP000805614"/>
    </source>
</evidence>
<dbReference type="RefSeq" id="WP_187242764.1">
    <property type="nucleotide sequence ID" value="NZ_BAAAOK010000006.1"/>
</dbReference>
<name>A0ABR7LLX3_9ACTN</name>
<comment type="caution">
    <text evidence="3">The sequence shown here is derived from an EMBL/GenBank/DDBJ whole genome shotgun (WGS) entry which is preliminary data.</text>
</comment>
<evidence type="ECO:0000256" key="1">
    <source>
        <dbReference type="SAM" id="MobiDB-lite"/>
    </source>
</evidence>
<keyword evidence="4" id="KW-1185">Reference proteome</keyword>
<sequence>MSDTHMSVTNPQATSRLTLVHRAIADRDPAFVLHCGDITDTGLPDEYELVAQTIPDALHGRIHYAPGNHEVRWAASAEDEYRRHFGPAPYSFDAGGIHFIGFDPTQPLQEPGHHGAENLAWLAEDLRRVRRGTPSVLFQHYPMGDAFYYLDDQDRFFELVARHDVRGVFAGHVHRDHVLRMNGLTQVAVDAVKNADGSETTRPMAVVALGDEGPGAAQRPSAIRLSDVRAGRLPVEVLTGARARATSVGCHVYPQEVFGGTYANTWIDLAATGPGRQWSGTVDVAGLPPGRQRLQVRVTGPDGVWVGADRDLLRPRARAHAASGLGAPDARFRTGWPGPRRRRGGRGLDRR</sequence>
<gene>
    <name evidence="3" type="ORF">HKK74_09660</name>
</gene>
<feature type="domain" description="Calcineurin-like phosphoesterase" evidence="2">
    <location>
        <begin position="1"/>
        <end position="175"/>
    </location>
</feature>
<reference evidence="3 4" key="1">
    <citation type="submission" date="2020-06" db="EMBL/GenBank/DDBJ databases">
        <title>Actinomadura xiongansis sp. nov., isolated from soil of Baiyangdian.</title>
        <authorList>
            <person name="Zhang X."/>
        </authorList>
    </citation>
    <scope>NUCLEOTIDE SEQUENCE [LARGE SCALE GENOMIC DNA]</scope>
    <source>
        <strain evidence="3 4">HBUM206468</strain>
    </source>
</reference>
<evidence type="ECO:0000259" key="2">
    <source>
        <dbReference type="Pfam" id="PF00149"/>
    </source>
</evidence>
<dbReference type="InterPro" id="IPR051918">
    <property type="entry name" value="STPP_CPPED1"/>
</dbReference>
<organism evidence="3 4">
    <name type="scientific">Actinomadura alba</name>
    <dbReference type="NCBI Taxonomy" id="406431"/>
    <lineage>
        <taxon>Bacteria</taxon>
        <taxon>Bacillati</taxon>
        <taxon>Actinomycetota</taxon>
        <taxon>Actinomycetes</taxon>
        <taxon>Streptosporangiales</taxon>
        <taxon>Thermomonosporaceae</taxon>
        <taxon>Actinomadura</taxon>
    </lineage>
</organism>
<dbReference type="InterPro" id="IPR004843">
    <property type="entry name" value="Calcineurin-like_PHP"/>
</dbReference>
<dbReference type="SUPFAM" id="SSF56300">
    <property type="entry name" value="Metallo-dependent phosphatases"/>
    <property type="match status" value="1"/>
</dbReference>
<evidence type="ECO:0000313" key="3">
    <source>
        <dbReference type="EMBL" id="MBC6465761.1"/>
    </source>
</evidence>
<feature type="region of interest" description="Disordered" evidence="1">
    <location>
        <begin position="317"/>
        <end position="351"/>
    </location>
</feature>
<proteinExistence type="predicted"/>
<dbReference type="Proteomes" id="UP000805614">
    <property type="component" value="Unassembled WGS sequence"/>
</dbReference>